<evidence type="ECO:0000313" key="11">
    <source>
        <dbReference type="EMBL" id="QPG50652.1"/>
    </source>
</evidence>
<dbReference type="Proteomes" id="UP000594632">
    <property type="component" value="Chromosome"/>
</dbReference>
<dbReference type="EMBL" id="CP033239">
    <property type="protein sequence ID" value="AZF78607.1"/>
    <property type="molecule type" value="Genomic_DNA"/>
</dbReference>
<dbReference type="KEGG" id="ssol:SULB_1375"/>
<dbReference type="PATRIC" id="fig|2287.6.peg.1421"/>
<evidence type="ECO:0000313" key="13">
    <source>
        <dbReference type="Proteomes" id="UP000033057"/>
    </source>
</evidence>
<evidence type="ECO:0000313" key="14">
    <source>
        <dbReference type="Proteomes" id="UP000033085"/>
    </source>
</evidence>
<dbReference type="EMBL" id="CP011056">
    <property type="protein sequence ID" value="AKA76361.1"/>
    <property type="molecule type" value="Genomic_DNA"/>
</dbReference>
<dbReference type="EMBL" id="CP050869">
    <property type="protein sequence ID" value="QPG50652.1"/>
    <property type="molecule type" value="Genomic_DNA"/>
</dbReference>
<dbReference type="Proteomes" id="UP000269431">
    <property type="component" value="Chromosome"/>
</dbReference>
<evidence type="ECO:0000313" key="21">
    <source>
        <dbReference type="Proteomes" id="UP000275843"/>
    </source>
</evidence>
<dbReference type="KEGG" id="ssoa:SULA_1374"/>
<dbReference type="SUPFAM" id="SSF51998">
    <property type="entry name" value="PFL-like glycyl radical enzymes"/>
    <property type="match status" value="1"/>
</dbReference>
<dbReference type="Proteomes" id="UP000033085">
    <property type="component" value="Chromosome"/>
</dbReference>
<evidence type="ECO:0000313" key="18">
    <source>
        <dbReference type="Proteomes" id="UP000269431"/>
    </source>
</evidence>
<evidence type="ECO:0000313" key="2">
    <source>
        <dbReference type="EMBL" id="AKA76361.1"/>
    </source>
</evidence>
<evidence type="ECO:0000313" key="20">
    <source>
        <dbReference type="Proteomes" id="UP000273443"/>
    </source>
</evidence>
<evidence type="ECO:0000313" key="16">
    <source>
        <dbReference type="Proteomes" id="UP000076770"/>
    </source>
</evidence>
<evidence type="ECO:0000313" key="4">
    <source>
        <dbReference type="EMBL" id="AZF68133.1"/>
    </source>
</evidence>
<dbReference type="Proteomes" id="UP000273443">
    <property type="component" value="Chromosome"/>
</dbReference>
<organism evidence="2 13">
    <name type="scientific">Saccharolobus solfataricus</name>
    <name type="common">Sulfolobus solfataricus</name>
    <dbReference type="NCBI Taxonomy" id="2287"/>
    <lineage>
        <taxon>Archaea</taxon>
        <taxon>Thermoproteota</taxon>
        <taxon>Thermoprotei</taxon>
        <taxon>Sulfolobales</taxon>
        <taxon>Sulfolobaceae</taxon>
        <taxon>Saccharolobus</taxon>
    </lineage>
</organism>
<dbReference type="EMBL" id="CP011055">
    <property type="protein sequence ID" value="AKA73664.1"/>
    <property type="molecule type" value="Genomic_DNA"/>
</dbReference>
<dbReference type="GeneID" id="44129329"/>
<reference evidence="12" key="3">
    <citation type="submission" date="2016-04" db="EMBL/GenBank/DDBJ databases">
        <authorList>
            <person name="Evans L.H."/>
            <person name="Alamgir A."/>
            <person name="Owens N."/>
            <person name="Weber N.D."/>
            <person name="Virtaneva K."/>
            <person name="Barbian K."/>
            <person name="Babar A."/>
            <person name="Rosenke K."/>
        </authorList>
    </citation>
    <scope>NUCLEOTIDE SEQUENCE</scope>
    <source>
        <strain evidence="12">P1</strain>
    </source>
</reference>
<name>A0A0E3GUY1_SACSO</name>
<evidence type="ECO:0000313" key="5">
    <source>
        <dbReference type="EMBL" id="AZF70753.1"/>
    </source>
</evidence>
<dbReference type="Proteomes" id="UP000033057">
    <property type="component" value="Chromosome"/>
</dbReference>
<reference evidence="11 24" key="6">
    <citation type="journal article" date="2020" name="Nat. Commun.">
        <title>The structures of two archaeal type IV pili illuminate evolutionary relationships.</title>
        <authorList>
            <person name="Wang F."/>
            <person name="Baquero D.P."/>
            <person name="Su Z."/>
            <person name="Beltran L.C."/>
            <person name="Prangishvili D."/>
            <person name="Krupovic M."/>
            <person name="Egelman E.H."/>
        </authorList>
    </citation>
    <scope>NUCLEOTIDE SEQUENCE [LARGE SCALE GENOMIC DNA]</scope>
    <source>
        <strain evidence="11 24">POZ149</strain>
    </source>
</reference>
<evidence type="ECO:0000313" key="23">
    <source>
        <dbReference type="Proteomes" id="UP000282269"/>
    </source>
</evidence>
<dbReference type="Proteomes" id="UP000267993">
    <property type="component" value="Chromosome"/>
</dbReference>
<dbReference type="KEGG" id="ssof:SULC_1373"/>
<evidence type="ECO:0000313" key="24">
    <source>
        <dbReference type="Proteomes" id="UP000594632"/>
    </source>
</evidence>
<dbReference type="EMBL" id="CP033235">
    <property type="protein sequence ID" value="AZF68133.1"/>
    <property type="molecule type" value="Genomic_DNA"/>
</dbReference>
<protein>
    <submittedName>
        <fullName evidence="2">DUF711 family protein</fullName>
    </submittedName>
</protein>
<dbReference type="EMBL" id="CP011057">
    <property type="protein sequence ID" value="AKA79053.1"/>
    <property type="molecule type" value="Genomic_DNA"/>
</dbReference>
<evidence type="ECO:0000313" key="3">
    <source>
        <dbReference type="EMBL" id="AKA79053.1"/>
    </source>
</evidence>
<dbReference type="AlphaFoldDB" id="A0A0E3GUY1"/>
<reference evidence="13 14" key="1">
    <citation type="journal article" date="2015" name="Genome Announc.">
        <title>Complete Genome Sequence of Sulfolobus solfataricus Strain 98/2 and Evolved Derivatives.</title>
        <authorList>
            <person name="McCarthy S."/>
            <person name="Gradnigo J."/>
            <person name="Johnson T."/>
            <person name="Payne S."/>
            <person name="Lipzen A."/>
            <person name="Martin J."/>
            <person name="Schackwitz W."/>
            <person name="Moriyama E."/>
            <person name="Blum P."/>
        </authorList>
    </citation>
    <scope>NUCLEOTIDE SEQUENCE [LARGE SCALE GENOMIC DNA]</scope>
    <source>
        <strain evidence="13">98/2 SULC</strain>
        <strain evidence="1">SARC-B</strain>
        <strain evidence="2">SARC-C</strain>
        <strain evidence="3 15">SULA</strain>
        <strain evidence="14">SULB</strain>
    </source>
</reference>
<evidence type="ECO:0000313" key="12">
    <source>
        <dbReference type="EMBL" id="SAI83891.1"/>
    </source>
</evidence>
<dbReference type="Proteomes" id="UP000076770">
    <property type="component" value="Chromosome i"/>
</dbReference>
<evidence type="ECO:0000313" key="19">
    <source>
        <dbReference type="Proteomes" id="UP000273194"/>
    </source>
</evidence>
<dbReference type="Gene3D" id="3.20.70.20">
    <property type="match status" value="1"/>
</dbReference>
<evidence type="ECO:0000313" key="9">
    <source>
        <dbReference type="EMBL" id="AZF81211.1"/>
    </source>
</evidence>
<reference evidence="2" key="5">
    <citation type="submission" date="2018-10" db="EMBL/GenBank/DDBJ databases">
        <authorList>
            <person name="McCarthy S."/>
            <person name="Gradnigo J."/>
            <person name="Johnson T."/>
            <person name="Payne S."/>
            <person name="Lipzen A."/>
            <person name="Schackwitz W."/>
            <person name="Martin J."/>
            <person name="Moriyama E."/>
            <person name="Blum P."/>
        </authorList>
    </citation>
    <scope>NUCLEOTIDE SEQUENCE</scope>
    <source>
        <strain evidence="1">SARC-B</strain>
        <strain evidence="2">SARC-C</strain>
        <strain evidence="3">SULA</strain>
    </source>
</reference>
<dbReference type="Proteomes" id="UP000282269">
    <property type="component" value="Chromosome"/>
</dbReference>
<evidence type="ECO:0000313" key="1">
    <source>
        <dbReference type="EMBL" id="AKA73664.1"/>
    </source>
</evidence>
<evidence type="ECO:0000313" key="17">
    <source>
        <dbReference type="Proteomes" id="UP000267993"/>
    </source>
</evidence>
<dbReference type="Proteomes" id="UP000033106">
    <property type="component" value="Chromosome"/>
</dbReference>
<dbReference type="PANTHER" id="PTHR37560:SF2">
    <property type="entry name" value="DUF711 DOMAIN-CONTAINING PROTEIN"/>
    <property type="match status" value="1"/>
</dbReference>
<dbReference type="EMBL" id="CP033241">
    <property type="protein sequence ID" value="AZF83848.1"/>
    <property type="molecule type" value="Genomic_DNA"/>
</dbReference>
<evidence type="ECO:0000313" key="6">
    <source>
        <dbReference type="EMBL" id="AZF73373.1"/>
    </source>
</evidence>
<evidence type="ECO:0000313" key="8">
    <source>
        <dbReference type="EMBL" id="AZF78607.1"/>
    </source>
</evidence>
<accession>A0A0E3GUY1</accession>
<evidence type="ECO:0000313" key="10">
    <source>
        <dbReference type="EMBL" id="AZF83848.1"/>
    </source>
</evidence>
<evidence type="ECO:0000313" key="22">
    <source>
        <dbReference type="Proteomes" id="UP000278715"/>
    </source>
</evidence>
<evidence type="ECO:0000313" key="7">
    <source>
        <dbReference type="EMBL" id="AZF75997.1"/>
    </source>
</evidence>
<dbReference type="EMBL" id="CP033238">
    <property type="protein sequence ID" value="AZF75997.1"/>
    <property type="molecule type" value="Genomic_DNA"/>
</dbReference>
<reference evidence="17 18" key="4">
    <citation type="journal article" date="2018" name="Proc. Natl. Acad. Sci. U.S.A.">
        <title>Nonmutational mechanism of inheritance in the Archaeon Sulfolobus solfataricus.</title>
        <authorList>
            <person name="Payne S."/>
            <person name="McCarthy S."/>
            <person name="Johnson T."/>
            <person name="North E."/>
            <person name="Blum P."/>
        </authorList>
    </citation>
    <scope>NUCLEOTIDE SEQUENCE [LARGE SCALE GENOMIC DNA]</scope>
    <source>
        <strain evidence="5 17">SARC-H</strain>
        <strain evidence="6 21">SARC-I</strain>
        <strain evidence="8 22">SARC-N</strain>
        <strain evidence="9 23">SARC-O</strain>
        <strain evidence="10 18">SUL120</strain>
        <strain evidence="4 19">SULG</strain>
        <strain evidence="7 20">SULM</strain>
    </source>
</reference>
<dbReference type="OrthoDB" id="36493at2157"/>
<gene>
    <name evidence="11" type="ORF">HFC64_13290</name>
    <name evidence="12" type="ORF">SSOP1_0337</name>
    <name evidence="3" type="ORF">SULA_1374</name>
    <name evidence="1" type="ORF">SULB_1375</name>
    <name evidence="2" type="ORF">SULC_1373</name>
    <name evidence="4" type="ORF">SULG_06820</name>
    <name evidence="5" type="ORF">SULH_06820</name>
    <name evidence="6" type="ORF">SULI_06820</name>
    <name evidence="7" type="ORF">SULM_06820</name>
    <name evidence="8" type="ORF">SULN_06820</name>
    <name evidence="9" type="ORF">SULO_06830</name>
    <name evidence="10" type="ORF">SULZ_07065</name>
</gene>
<dbReference type="EMBL" id="CP033237">
    <property type="protein sequence ID" value="AZF73373.1"/>
    <property type="molecule type" value="Genomic_DNA"/>
</dbReference>
<sequence length="331" mass="37767">MMIRAITIFVTNYSKISDYTEKLSKLNDNNIWSKRISLPPTPIDLSLSKLIELLPTTHSEIIFSLINLQEKDKRLREIKDILKSDKRIYAHVLVKTTDNLKDLAKLIISLEPEEASRFALLFNQDFLLTPYFPTSSANTVYDSFGISLLYVDEFKQGKINEALSKADTIGRQLEKKLNIKYLGIDASLSPWMESSVGEIVESRSKKMFDISNLSAVAEINREIFEGVWRNRVNPIGFSELMLPIAEDNLLRERVKEGSLTLKDLLLMSYVCVAGIDMVGIYSDLVTYENILKSVYYIQYTKRKPYGVRMIPTNGSPVLTKMFGEIPEVKVV</sequence>
<dbReference type="Pfam" id="PF05167">
    <property type="entry name" value="DUF711"/>
    <property type="match status" value="1"/>
</dbReference>
<dbReference type="EMBL" id="CP033236">
    <property type="protein sequence ID" value="AZF70753.1"/>
    <property type="molecule type" value="Genomic_DNA"/>
</dbReference>
<dbReference type="EMBL" id="CP033240">
    <property type="protein sequence ID" value="AZF81211.1"/>
    <property type="molecule type" value="Genomic_DNA"/>
</dbReference>
<dbReference type="RefSeq" id="WP_009990654.1">
    <property type="nucleotide sequence ID" value="NZ_CP011055.2"/>
</dbReference>
<dbReference type="Proteomes" id="UP000273194">
    <property type="component" value="Chromosome"/>
</dbReference>
<dbReference type="EMBL" id="LT549890">
    <property type="protein sequence ID" value="SAI83891.1"/>
    <property type="molecule type" value="Genomic_DNA"/>
</dbReference>
<dbReference type="InterPro" id="IPR014537">
    <property type="entry name" value="UCP027893"/>
</dbReference>
<dbReference type="Proteomes" id="UP000275843">
    <property type="component" value="Chromosome"/>
</dbReference>
<dbReference type="PANTHER" id="PTHR37560">
    <property type="entry name" value="UPF0210 PROTEIN SPR0218"/>
    <property type="match status" value="1"/>
</dbReference>
<dbReference type="PIRSF" id="PIRSF027893">
    <property type="entry name" value="UCP027893"/>
    <property type="match status" value="1"/>
</dbReference>
<proteinExistence type="predicted"/>
<dbReference type="Proteomes" id="UP000278715">
    <property type="component" value="Chromosome"/>
</dbReference>
<dbReference type="InterPro" id="IPR007841">
    <property type="entry name" value="UPF0210"/>
</dbReference>
<reference evidence="16" key="2">
    <citation type="submission" date="2016-04" db="EMBL/GenBank/DDBJ databases">
        <authorList>
            <person name="Shah S.A."/>
            <person name="Garrett R.A."/>
        </authorList>
    </citation>
    <scope>NUCLEOTIDE SEQUENCE [LARGE SCALE GENOMIC DNA]</scope>
    <source>
        <strain evidence="16">ATCC 35091 / DSM 1616 / JCM 8930 / NBRC 15331 / P1</strain>
    </source>
</reference>
<evidence type="ECO:0000313" key="15">
    <source>
        <dbReference type="Proteomes" id="UP000033106"/>
    </source>
</evidence>